<feature type="domain" description="Velvet" evidence="6">
    <location>
        <begin position="1"/>
        <end position="345"/>
    </location>
</feature>
<feature type="compositionally biased region" description="Low complexity" evidence="5">
    <location>
        <begin position="109"/>
        <end position="123"/>
    </location>
</feature>
<feature type="region of interest" description="Disordered" evidence="5">
    <location>
        <begin position="70"/>
        <end position="123"/>
    </location>
</feature>
<evidence type="ECO:0000313" key="7">
    <source>
        <dbReference type="EMBL" id="KAJ3482310.1"/>
    </source>
</evidence>
<organism evidence="7 8">
    <name type="scientific">Meripilus lineatus</name>
    <dbReference type="NCBI Taxonomy" id="2056292"/>
    <lineage>
        <taxon>Eukaryota</taxon>
        <taxon>Fungi</taxon>
        <taxon>Dikarya</taxon>
        <taxon>Basidiomycota</taxon>
        <taxon>Agaricomycotina</taxon>
        <taxon>Agaricomycetes</taxon>
        <taxon>Polyporales</taxon>
        <taxon>Meripilaceae</taxon>
        <taxon>Meripilus</taxon>
    </lineage>
</organism>
<evidence type="ECO:0000256" key="5">
    <source>
        <dbReference type="SAM" id="MobiDB-lite"/>
    </source>
</evidence>
<dbReference type="InterPro" id="IPR037525">
    <property type="entry name" value="Velvet_dom"/>
</dbReference>
<proteinExistence type="predicted"/>
<sequence length="399" mass="44317">MANYNNPADLGRKYARKDRRPLDPPPVVQLKLFEVLEEGTHKESHQELELYDDVRGFGILCHVDLFPVPDQEEPVRQQTDGRKPRQPRHKARLSDERTLAPSSEGASLSPVTPSASPISPIVPSNQSHPYLAFGSSHSQSSVLPRTTRLPQLSSNSYTLPPPVSSYTTPALPSSYIYPQNTSFDGPGPSLRPMQAPSFDGQFNLQSFRSQSTPFTFSPAMMIPEPDTRTGVVAYLGDYPITEESKCTEALVGASFCQSATLDYKGKKVLMFVFSDLAVRIEGTFILRYRVFNIFARAHGSQDIPVLAECYGGPFKVYSTKEFPGLRASTDLTKHLSFFGVRLNLRENERKRRKKNNHPTAHPYIEVATNGDMPGPSASNVRQRGMQPGSESDGDYSDDD</sequence>
<accession>A0AAD5V1M3</accession>
<feature type="region of interest" description="Disordered" evidence="5">
    <location>
        <begin position="348"/>
        <end position="399"/>
    </location>
</feature>
<dbReference type="Proteomes" id="UP001212997">
    <property type="component" value="Unassembled WGS sequence"/>
</dbReference>
<dbReference type="InterPro" id="IPR021740">
    <property type="entry name" value="Velvet"/>
</dbReference>
<keyword evidence="8" id="KW-1185">Reference proteome</keyword>
<reference evidence="7" key="1">
    <citation type="submission" date="2022-07" db="EMBL/GenBank/DDBJ databases">
        <title>Genome Sequence of Physisporinus lineatus.</title>
        <authorList>
            <person name="Buettner E."/>
        </authorList>
    </citation>
    <scope>NUCLEOTIDE SEQUENCE</scope>
    <source>
        <strain evidence="7">VT162</strain>
    </source>
</reference>
<comment type="caution">
    <text evidence="7">The sequence shown here is derived from an EMBL/GenBank/DDBJ whole genome shotgun (WGS) entry which is preliminary data.</text>
</comment>
<dbReference type="PANTHER" id="PTHR33572">
    <property type="entry name" value="SPORE DEVELOPMENT REGULATOR VOSA"/>
    <property type="match status" value="1"/>
</dbReference>
<comment type="subcellular location">
    <subcellularLocation>
        <location evidence="1">Nucleus</location>
    </subcellularLocation>
</comment>
<dbReference type="GO" id="GO:0005634">
    <property type="term" value="C:nucleus"/>
    <property type="evidence" value="ECO:0007669"/>
    <property type="project" value="UniProtKB-SubCell"/>
</dbReference>
<feature type="region of interest" description="Disordered" evidence="5">
    <location>
        <begin position="1"/>
        <end position="25"/>
    </location>
</feature>
<keyword evidence="4" id="KW-0539">Nucleus</keyword>
<evidence type="ECO:0000256" key="1">
    <source>
        <dbReference type="ARBA" id="ARBA00004123"/>
    </source>
</evidence>
<keyword evidence="3" id="KW-0804">Transcription</keyword>
<dbReference type="PANTHER" id="PTHR33572:SF3">
    <property type="entry name" value="VELVET COMPLEX SUBUNIT B"/>
    <property type="match status" value="1"/>
</dbReference>
<feature type="compositionally biased region" description="Basic and acidic residues" evidence="5">
    <location>
        <begin position="73"/>
        <end position="83"/>
    </location>
</feature>
<dbReference type="Gene3D" id="2.60.40.3960">
    <property type="entry name" value="Velvet domain"/>
    <property type="match status" value="2"/>
</dbReference>
<evidence type="ECO:0000313" key="8">
    <source>
        <dbReference type="Proteomes" id="UP001212997"/>
    </source>
</evidence>
<gene>
    <name evidence="7" type="ORF">NLI96_g7063</name>
</gene>
<evidence type="ECO:0000256" key="2">
    <source>
        <dbReference type="ARBA" id="ARBA00023015"/>
    </source>
</evidence>
<keyword evidence="2" id="KW-0805">Transcription regulation</keyword>
<evidence type="ECO:0000256" key="3">
    <source>
        <dbReference type="ARBA" id="ARBA00023163"/>
    </source>
</evidence>
<protein>
    <recommendedName>
        <fullName evidence="6">Velvet domain-containing protein</fullName>
    </recommendedName>
</protein>
<dbReference type="AlphaFoldDB" id="A0AAD5V1M3"/>
<dbReference type="PROSITE" id="PS51821">
    <property type="entry name" value="VELVET"/>
    <property type="match status" value="1"/>
</dbReference>
<dbReference type="Pfam" id="PF11754">
    <property type="entry name" value="Velvet"/>
    <property type="match status" value="1"/>
</dbReference>
<name>A0AAD5V1M3_9APHY</name>
<evidence type="ECO:0000256" key="4">
    <source>
        <dbReference type="ARBA" id="ARBA00023242"/>
    </source>
</evidence>
<evidence type="ECO:0000259" key="6">
    <source>
        <dbReference type="PROSITE" id="PS51821"/>
    </source>
</evidence>
<dbReference type="EMBL" id="JANAWD010000279">
    <property type="protein sequence ID" value="KAJ3482310.1"/>
    <property type="molecule type" value="Genomic_DNA"/>
</dbReference>
<dbReference type="InterPro" id="IPR038491">
    <property type="entry name" value="Velvet_dom_sf"/>
</dbReference>